<dbReference type="NCBIfam" id="TIGR00147">
    <property type="entry name" value="YegS/Rv2252/BmrU family lipid kinase"/>
    <property type="match status" value="1"/>
</dbReference>
<dbReference type="Pfam" id="PF19279">
    <property type="entry name" value="YegS_C"/>
    <property type="match status" value="1"/>
</dbReference>
<evidence type="ECO:0000313" key="14">
    <source>
        <dbReference type="EMBL" id="CQR24856.1"/>
    </source>
</evidence>
<dbReference type="Pfam" id="PF00781">
    <property type="entry name" value="DAGK_cat"/>
    <property type="match status" value="1"/>
</dbReference>
<organism evidence="14 15">
    <name type="scientific">Streptococcus varani</name>
    <dbReference type="NCBI Taxonomy" id="1608583"/>
    <lineage>
        <taxon>Bacteria</taxon>
        <taxon>Bacillati</taxon>
        <taxon>Bacillota</taxon>
        <taxon>Bacilli</taxon>
        <taxon>Lactobacillales</taxon>
        <taxon>Streptococcaceae</taxon>
        <taxon>Streptococcus</taxon>
    </lineage>
</organism>
<proteinExistence type="inferred from homology"/>
<keyword evidence="10" id="KW-0443">Lipid metabolism</keyword>
<dbReference type="InterPro" id="IPR045540">
    <property type="entry name" value="YegS/DAGK_C"/>
</dbReference>
<keyword evidence="15" id="KW-1185">Reference proteome</keyword>
<dbReference type="GO" id="GO:0046872">
    <property type="term" value="F:metal ion binding"/>
    <property type="evidence" value="ECO:0007669"/>
    <property type="project" value="UniProtKB-KW"/>
</dbReference>
<dbReference type="InterPro" id="IPR050187">
    <property type="entry name" value="Lipid_Phosphate_FormReg"/>
</dbReference>
<gene>
    <name evidence="14" type="ORF">BN1356_01210</name>
</gene>
<reference evidence="15" key="1">
    <citation type="submission" date="2015-03" db="EMBL/GenBank/DDBJ databases">
        <authorList>
            <person name="Urmite Genomes"/>
        </authorList>
    </citation>
    <scope>NUCLEOTIDE SEQUENCE [LARGE SCALE GENOMIC DNA]</scope>
    <source>
        <strain evidence="15">FF10</strain>
    </source>
</reference>
<dbReference type="SUPFAM" id="SSF111331">
    <property type="entry name" value="NAD kinase/diacylglycerol kinase-like"/>
    <property type="match status" value="1"/>
</dbReference>
<evidence type="ECO:0000256" key="6">
    <source>
        <dbReference type="ARBA" id="ARBA00022741"/>
    </source>
</evidence>
<dbReference type="InterPro" id="IPR016064">
    <property type="entry name" value="NAD/diacylglycerol_kinase_sf"/>
</dbReference>
<comment type="similarity">
    <text evidence="2">Belongs to the diacylglycerol/lipid kinase family.</text>
</comment>
<name>A0A0E3WF47_9STRE</name>
<protein>
    <submittedName>
        <fullName evidence="14">Diacylglycerol kinase catalytic subunit</fullName>
    </submittedName>
</protein>
<dbReference type="InterPro" id="IPR005218">
    <property type="entry name" value="Diacylglycerol/lipid_kinase"/>
</dbReference>
<dbReference type="InterPro" id="IPR001206">
    <property type="entry name" value="Diacylglycerol_kinase_cat_dom"/>
</dbReference>
<dbReference type="STRING" id="1608583.BN1356_01210"/>
<evidence type="ECO:0000256" key="4">
    <source>
        <dbReference type="ARBA" id="ARBA00022679"/>
    </source>
</evidence>
<dbReference type="GO" id="GO:0005886">
    <property type="term" value="C:plasma membrane"/>
    <property type="evidence" value="ECO:0007669"/>
    <property type="project" value="TreeGrafter"/>
</dbReference>
<dbReference type="GO" id="GO:0008654">
    <property type="term" value="P:phospholipid biosynthetic process"/>
    <property type="evidence" value="ECO:0007669"/>
    <property type="project" value="UniProtKB-KW"/>
</dbReference>
<keyword evidence="8" id="KW-0067">ATP-binding</keyword>
<dbReference type="RefSeq" id="WP_093650452.1">
    <property type="nucleotide sequence ID" value="NZ_CTEN01000002.1"/>
</dbReference>
<evidence type="ECO:0000256" key="2">
    <source>
        <dbReference type="ARBA" id="ARBA00005983"/>
    </source>
</evidence>
<dbReference type="EMBL" id="CTEN01000002">
    <property type="protein sequence ID" value="CQR24856.1"/>
    <property type="molecule type" value="Genomic_DNA"/>
</dbReference>
<dbReference type="Gene3D" id="3.40.50.10330">
    <property type="entry name" value="Probable inorganic polyphosphate/atp-NAD kinase, domain 1"/>
    <property type="match status" value="1"/>
</dbReference>
<dbReference type="GO" id="GO:0004143">
    <property type="term" value="F:ATP-dependent diacylglycerol kinase activity"/>
    <property type="evidence" value="ECO:0007669"/>
    <property type="project" value="TreeGrafter"/>
</dbReference>
<keyword evidence="7 14" id="KW-0418">Kinase</keyword>
<dbReference type="PROSITE" id="PS50146">
    <property type="entry name" value="DAGK"/>
    <property type="match status" value="1"/>
</dbReference>
<dbReference type="Gene3D" id="2.60.200.40">
    <property type="match status" value="1"/>
</dbReference>
<keyword evidence="11" id="KW-0594">Phospholipid biosynthesis</keyword>
<evidence type="ECO:0000256" key="9">
    <source>
        <dbReference type="ARBA" id="ARBA00022842"/>
    </source>
</evidence>
<evidence type="ECO:0000256" key="7">
    <source>
        <dbReference type="ARBA" id="ARBA00022777"/>
    </source>
</evidence>
<dbReference type="SMART" id="SM00046">
    <property type="entry name" value="DAGKc"/>
    <property type="match status" value="1"/>
</dbReference>
<evidence type="ECO:0000256" key="5">
    <source>
        <dbReference type="ARBA" id="ARBA00022723"/>
    </source>
</evidence>
<feature type="domain" description="DAGKc" evidence="13">
    <location>
        <begin position="1"/>
        <end position="131"/>
    </location>
</feature>
<evidence type="ECO:0000256" key="12">
    <source>
        <dbReference type="ARBA" id="ARBA00023264"/>
    </source>
</evidence>
<keyword evidence="6" id="KW-0547">Nucleotide-binding</keyword>
<evidence type="ECO:0000256" key="3">
    <source>
        <dbReference type="ARBA" id="ARBA00022516"/>
    </source>
</evidence>
<keyword evidence="4" id="KW-0808">Transferase</keyword>
<keyword evidence="12" id="KW-1208">Phospholipid metabolism</keyword>
<evidence type="ECO:0000256" key="10">
    <source>
        <dbReference type="ARBA" id="ARBA00023098"/>
    </source>
</evidence>
<accession>A0A0E3WF47</accession>
<dbReference type="InterPro" id="IPR017438">
    <property type="entry name" value="ATP-NAD_kinase_N"/>
</dbReference>
<evidence type="ECO:0000313" key="15">
    <source>
        <dbReference type="Proteomes" id="UP000198604"/>
    </source>
</evidence>
<sequence length="296" mass="32305">MEKVLLVVNPSSGGEKAKDFEEMAKEKLGQGFEEIVVKHTEKGGDARDFAKQAAKDGFDAVFVMGGDGTVNEGISGLAEEEYRPKFGFFPLGTVNDLARALKMPLDPEEAIQSLDLTKTKALDIGKVNNKDYFMNVIAIGTIPQAVNETSVEEKTKLGKLAYAISALKNLADNHSYAFTVQLDGQEKVIESSNLLIGLTNSIAGFEELLPEAKVNDGLLHFIYLKDSNFLESVQTLPSLLSGVDQSNEHVGYYQVKDIRISLEDQGEELHLNVDGDEGDKLPVDITVLPSHLEVFA</sequence>
<dbReference type="GO" id="GO:0005524">
    <property type="term" value="F:ATP binding"/>
    <property type="evidence" value="ECO:0007669"/>
    <property type="project" value="UniProtKB-KW"/>
</dbReference>
<evidence type="ECO:0000256" key="1">
    <source>
        <dbReference type="ARBA" id="ARBA00001946"/>
    </source>
</evidence>
<evidence type="ECO:0000256" key="8">
    <source>
        <dbReference type="ARBA" id="ARBA00022840"/>
    </source>
</evidence>
<comment type="cofactor">
    <cofactor evidence="1">
        <name>Mg(2+)</name>
        <dbReference type="ChEBI" id="CHEBI:18420"/>
    </cofactor>
</comment>
<keyword evidence="9" id="KW-0460">Magnesium</keyword>
<evidence type="ECO:0000256" key="11">
    <source>
        <dbReference type="ARBA" id="ARBA00023209"/>
    </source>
</evidence>
<keyword evidence="3" id="KW-0444">Lipid biosynthesis</keyword>
<keyword evidence="5" id="KW-0479">Metal-binding</keyword>
<dbReference type="PANTHER" id="PTHR12358">
    <property type="entry name" value="SPHINGOSINE KINASE"/>
    <property type="match status" value="1"/>
</dbReference>
<dbReference type="AlphaFoldDB" id="A0A0E3WF47"/>
<dbReference type="OrthoDB" id="142078at2"/>
<dbReference type="PANTHER" id="PTHR12358:SF106">
    <property type="entry name" value="LIPID KINASE YEGS"/>
    <property type="match status" value="1"/>
</dbReference>
<dbReference type="Proteomes" id="UP000198604">
    <property type="component" value="Unassembled WGS sequence"/>
</dbReference>
<evidence type="ECO:0000259" key="13">
    <source>
        <dbReference type="PROSITE" id="PS50146"/>
    </source>
</evidence>